<sequence>MPSPAPDDSTSRGWTDRRFAEGEVPEKIKKISGWKRAMKDFMHQDTKLNDLVALFTQKFVQLGSSKNFTLSTLMDMAWTVLVLTWEAVVAEKLPVLDQVERGFREKYEDLKTQMATIRLEFLGEISESRDRERLRLAPGLQEALNEVSNDMQDHNIYRFTPEVALDPTTAEYFQKAMAENLKVAMSKGAAAGNEQLQSLLSELAAAEAENRRLQVLLDDALLKAELAEGAEPEPVKVPRKPSVPGQGGMPEAEVAKLRETIAAQQRDLDESSKQNGVFRQMTKELGVDLNRLPPEEFQEFMDGGWRQFAKNLLSAGGDDAAANEQDASNRRKKEEEMAREMAELRKKIALLEQQLQDGKGADKDFDKEKARLEAKIKEFQEEVKQLKEALESLKSAGKPAK</sequence>
<feature type="region of interest" description="Disordered" evidence="2">
    <location>
        <begin position="318"/>
        <end position="339"/>
    </location>
</feature>
<keyword evidence="1" id="KW-0175">Coiled coil</keyword>
<gene>
    <name evidence="3" type="ORF">PGLA1383_LOCUS27051</name>
</gene>
<evidence type="ECO:0000313" key="3">
    <source>
        <dbReference type="EMBL" id="CAE8609224.1"/>
    </source>
</evidence>
<feature type="compositionally biased region" description="Basic and acidic residues" evidence="2">
    <location>
        <begin position="327"/>
        <end position="339"/>
    </location>
</feature>
<dbReference type="Proteomes" id="UP000654075">
    <property type="component" value="Unassembled WGS sequence"/>
</dbReference>
<keyword evidence="4" id="KW-1185">Reference proteome</keyword>
<reference evidence="3" key="1">
    <citation type="submission" date="2021-02" db="EMBL/GenBank/DDBJ databases">
        <authorList>
            <person name="Dougan E. K."/>
            <person name="Rhodes N."/>
            <person name="Thang M."/>
            <person name="Chan C."/>
        </authorList>
    </citation>
    <scope>NUCLEOTIDE SEQUENCE</scope>
</reference>
<protein>
    <submittedName>
        <fullName evidence="3">Uncharacterized protein</fullName>
    </submittedName>
</protein>
<proteinExistence type="predicted"/>
<name>A0A813F8U0_POLGL</name>
<organism evidence="3 4">
    <name type="scientific">Polarella glacialis</name>
    <name type="common">Dinoflagellate</name>
    <dbReference type="NCBI Taxonomy" id="89957"/>
    <lineage>
        <taxon>Eukaryota</taxon>
        <taxon>Sar</taxon>
        <taxon>Alveolata</taxon>
        <taxon>Dinophyceae</taxon>
        <taxon>Suessiales</taxon>
        <taxon>Suessiaceae</taxon>
        <taxon>Polarella</taxon>
    </lineage>
</organism>
<evidence type="ECO:0000256" key="2">
    <source>
        <dbReference type="SAM" id="MobiDB-lite"/>
    </source>
</evidence>
<feature type="region of interest" description="Disordered" evidence="2">
    <location>
        <begin position="230"/>
        <end position="249"/>
    </location>
</feature>
<evidence type="ECO:0000313" key="4">
    <source>
        <dbReference type="Proteomes" id="UP000654075"/>
    </source>
</evidence>
<evidence type="ECO:0000256" key="1">
    <source>
        <dbReference type="SAM" id="Coils"/>
    </source>
</evidence>
<feature type="coiled-coil region" evidence="1">
    <location>
        <begin position="189"/>
        <end position="223"/>
    </location>
</feature>
<comment type="caution">
    <text evidence="3">The sequence shown here is derived from an EMBL/GenBank/DDBJ whole genome shotgun (WGS) entry which is preliminary data.</text>
</comment>
<dbReference type="OrthoDB" id="10496223at2759"/>
<feature type="non-terminal residue" evidence="3">
    <location>
        <position position="1"/>
    </location>
</feature>
<dbReference type="AlphaFoldDB" id="A0A813F8U0"/>
<dbReference type="EMBL" id="CAJNNV010024257">
    <property type="protein sequence ID" value="CAE8609224.1"/>
    <property type="molecule type" value="Genomic_DNA"/>
</dbReference>
<accession>A0A813F8U0</accession>